<name>A0A3B7ME75_9BACT</name>
<gene>
    <name evidence="1" type="ORF">D3H65_01020</name>
</gene>
<dbReference type="EMBL" id="CP032157">
    <property type="protein sequence ID" value="AXY72638.1"/>
    <property type="molecule type" value="Genomic_DNA"/>
</dbReference>
<evidence type="ECO:0008006" key="3">
    <source>
        <dbReference type="Google" id="ProtNLM"/>
    </source>
</evidence>
<keyword evidence="2" id="KW-1185">Reference proteome</keyword>
<organism evidence="1 2">
    <name type="scientific">Paraflavitalea soli</name>
    <dbReference type="NCBI Taxonomy" id="2315862"/>
    <lineage>
        <taxon>Bacteria</taxon>
        <taxon>Pseudomonadati</taxon>
        <taxon>Bacteroidota</taxon>
        <taxon>Chitinophagia</taxon>
        <taxon>Chitinophagales</taxon>
        <taxon>Chitinophagaceae</taxon>
        <taxon>Paraflavitalea</taxon>
    </lineage>
</organism>
<protein>
    <recommendedName>
        <fullName evidence="3">RHS repeat protein</fullName>
    </recommendedName>
</protein>
<evidence type="ECO:0000313" key="2">
    <source>
        <dbReference type="Proteomes" id="UP000263900"/>
    </source>
</evidence>
<dbReference type="Proteomes" id="UP000263900">
    <property type="component" value="Chromosome"/>
</dbReference>
<dbReference type="Gene3D" id="2.180.10.10">
    <property type="entry name" value="RHS repeat-associated core"/>
    <property type="match status" value="1"/>
</dbReference>
<accession>A0A3B7ME75</accession>
<evidence type="ECO:0000313" key="1">
    <source>
        <dbReference type="EMBL" id="AXY72638.1"/>
    </source>
</evidence>
<sequence length="293" mass="33810">MDIRYMENKHLFVSSSMKTTILILLIGSFVMSAQGQHYYNDLVVTREQMKKRGVWLQQKVRSVRFNSLDGNNQPIEGFKCEQNVKNNFTEIVTETTTTLAGTSVNTATFNTAGQLIKTTDTAEGNKTEINYTYDANNRITNIVSLSFSPGNYISKEQHLWFYDASGKPVRMEKIKNNSDTTHITILPDEKGNPGEEKSLRQGQPLPTVYYYYDDKDRLTDIVRYNNRAKRLLPDYIFEYDDQDRLSSMLVTVEGTGDYQKWHYSYDAKGLKVLDACYSKTKVLIGKVEYKYQF</sequence>
<reference evidence="1 2" key="1">
    <citation type="submission" date="2018-09" db="EMBL/GenBank/DDBJ databases">
        <title>Genome sequencing of strain 6GH32-13.</title>
        <authorList>
            <person name="Weon H.-Y."/>
            <person name="Heo J."/>
            <person name="Kwon S.-W."/>
        </authorList>
    </citation>
    <scope>NUCLEOTIDE SEQUENCE [LARGE SCALE GENOMIC DNA]</scope>
    <source>
        <strain evidence="1 2">5GH32-13</strain>
    </source>
</reference>
<dbReference type="KEGG" id="pseg:D3H65_01020"/>
<dbReference type="AlphaFoldDB" id="A0A3B7ME75"/>
<proteinExistence type="predicted"/>
<dbReference type="OrthoDB" id="680586at2"/>